<evidence type="ECO:0000313" key="14">
    <source>
        <dbReference type="EMBL" id="KRM55871.1"/>
    </source>
</evidence>
<dbReference type="GO" id="GO:0006364">
    <property type="term" value="P:rRNA processing"/>
    <property type="evidence" value="ECO:0007669"/>
    <property type="project" value="UniProtKB-UniRule"/>
</dbReference>
<comment type="similarity">
    <text evidence="11">Belongs to the ribonuclease M5 family.</text>
</comment>
<dbReference type="Gene3D" id="3.40.1360.10">
    <property type="match status" value="1"/>
</dbReference>
<proteinExistence type="inferred from homology"/>
<dbReference type="EMBL" id="AYYO01000011">
    <property type="protein sequence ID" value="KRM55871.1"/>
    <property type="molecule type" value="Genomic_DNA"/>
</dbReference>
<protein>
    <recommendedName>
        <fullName evidence="11 12">Ribonuclease M5</fullName>
        <ecNumber evidence="11 12">3.1.26.8</ecNumber>
    </recommendedName>
    <alternativeName>
        <fullName evidence="11">RNase M5</fullName>
    </alternativeName>
    <alternativeName>
        <fullName evidence="11">Ribosomal RNA terminal maturase M5</fullName>
    </alternativeName>
</protein>
<organism evidence="14 15">
    <name type="scientific">Lacticaseibacillus sharpeae JCM 1186 = DSM 20505</name>
    <dbReference type="NCBI Taxonomy" id="1291052"/>
    <lineage>
        <taxon>Bacteria</taxon>
        <taxon>Bacillati</taxon>
        <taxon>Bacillota</taxon>
        <taxon>Bacilli</taxon>
        <taxon>Lactobacillales</taxon>
        <taxon>Lactobacillaceae</taxon>
        <taxon>Lacticaseibacillus</taxon>
    </lineage>
</organism>
<evidence type="ECO:0000256" key="4">
    <source>
        <dbReference type="ARBA" id="ARBA00022722"/>
    </source>
</evidence>
<comment type="function">
    <text evidence="11">Required for correct processing of both the 5' and 3' ends of 5S rRNA precursor. Cleaves both sides of a double-stranded region yielding mature 5S rRNA in one step.</text>
</comment>
<dbReference type="PANTHER" id="PTHR39156">
    <property type="entry name" value="RIBONUCLEASE M5"/>
    <property type="match status" value="1"/>
</dbReference>
<evidence type="ECO:0000256" key="3">
    <source>
        <dbReference type="ARBA" id="ARBA00022552"/>
    </source>
</evidence>
<feature type="domain" description="Toprim" evidence="13">
    <location>
        <begin position="5"/>
        <end position="89"/>
    </location>
</feature>
<comment type="catalytic activity">
    <reaction evidence="11">
        <text>Endonucleolytic cleavage of RNA, removing 21 and 42 nucleotides, respectively, from the 5'- and 3'-termini of a 5S-rRNA precursor.</text>
        <dbReference type="EC" id="3.1.26.8"/>
    </reaction>
</comment>
<dbReference type="EC" id="3.1.26.8" evidence="11 12"/>
<dbReference type="OrthoDB" id="9791329at2"/>
<dbReference type="SMART" id="SM00493">
    <property type="entry name" value="TOPRIM"/>
    <property type="match status" value="1"/>
</dbReference>
<dbReference type="GO" id="GO:0019843">
    <property type="term" value="F:rRNA binding"/>
    <property type="evidence" value="ECO:0007669"/>
    <property type="project" value="UniProtKB-KW"/>
</dbReference>
<dbReference type="PATRIC" id="fig|1291052.5.peg.937"/>
<comment type="caution">
    <text evidence="14">The sequence shown here is derived from an EMBL/GenBank/DDBJ whole genome shotgun (WGS) entry which is preliminary data.</text>
</comment>
<keyword evidence="4 11" id="KW-0540">Nuclease</keyword>
<evidence type="ECO:0000256" key="7">
    <source>
        <dbReference type="ARBA" id="ARBA00022759"/>
    </source>
</evidence>
<dbReference type="STRING" id="1291052.FC18_GL000921"/>
<evidence type="ECO:0000256" key="9">
    <source>
        <dbReference type="ARBA" id="ARBA00022842"/>
    </source>
</evidence>
<dbReference type="Proteomes" id="UP000051679">
    <property type="component" value="Unassembled WGS sequence"/>
</dbReference>
<evidence type="ECO:0000256" key="6">
    <source>
        <dbReference type="ARBA" id="ARBA00022730"/>
    </source>
</evidence>
<dbReference type="InterPro" id="IPR006171">
    <property type="entry name" value="TOPRIM_dom"/>
</dbReference>
<dbReference type="HAMAP" id="MF_01469">
    <property type="entry name" value="RNase_M5"/>
    <property type="match status" value="1"/>
</dbReference>
<dbReference type="FunFam" id="3.40.1360.10:FF:000006">
    <property type="entry name" value="Ribonuclease M5"/>
    <property type="match status" value="1"/>
</dbReference>
<dbReference type="GO" id="GO:0005737">
    <property type="term" value="C:cytoplasm"/>
    <property type="evidence" value="ECO:0007669"/>
    <property type="project" value="UniProtKB-SubCell"/>
</dbReference>
<evidence type="ECO:0000256" key="5">
    <source>
        <dbReference type="ARBA" id="ARBA00022723"/>
    </source>
</evidence>
<dbReference type="NCBIfam" id="TIGR00334">
    <property type="entry name" value="5S_RNA_mat_M5"/>
    <property type="match status" value="1"/>
</dbReference>
<sequence length="189" mass="20522">MTEFKQIIVVEGRDDTKRLRLALGDVDTIETGGSAINAATLEKIALAQQVRGVIVMTDPDFQGQRIRNIIRQHVPDAQHAFLPRKAAVPERSGGSLGVEHADAIALRKALASVATPDTLAPTLITQADLMTAGFIGGPAAKHRRERLGDILGIGYANGKQLLRRLQEFRISQTDFATALKTINEEVNHD</sequence>
<dbReference type="PROSITE" id="PS50880">
    <property type="entry name" value="TOPRIM"/>
    <property type="match status" value="1"/>
</dbReference>
<name>A0A0R1ZMV3_9LACO</name>
<dbReference type="InterPro" id="IPR004466">
    <property type="entry name" value="RNase_M5"/>
</dbReference>
<evidence type="ECO:0000313" key="15">
    <source>
        <dbReference type="Proteomes" id="UP000051679"/>
    </source>
</evidence>
<dbReference type="PANTHER" id="PTHR39156:SF2">
    <property type="entry name" value="DNA PRIMASE (BACTERIAL TYPE) AND SMALL PRIMASE-LIKE PROTEINS"/>
    <property type="match status" value="1"/>
</dbReference>
<keyword evidence="5" id="KW-0479">Metal-binding</keyword>
<keyword evidence="15" id="KW-1185">Reference proteome</keyword>
<evidence type="ECO:0000256" key="10">
    <source>
        <dbReference type="ARBA" id="ARBA00022884"/>
    </source>
</evidence>
<dbReference type="CDD" id="cd01027">
    <property type="entry name" value="TOPRIM_RNase_M5_like"/>
    <property type="match status" value="1"/>
</dbReference>
<dbReference type="RefSeq" id="WP_056975475.1">
    <property type="nucleotide sequence ID" value="NZ_AYYO01000011.1"/>
</dbReference>
<dbReference type="Pfam" id="PF13331">
    <property type="entry name" value="DUF4093"/>
    <property type="match status" value="1"/>
</dbReference>
<keyword evidence="3 11" id="KW-0698">rRNA processing</keyword>
<keyword evidence="10 11" id="KW-0694">RNA-binding</keyword>
<keyword evidence="2 11" id="KW-0690">Ribosome biogenesis</keyword>
<keyword evidence="9" id="KW-0460">Magnesium</keyword>
<gene>
    <name evidence="11" type="primary">rnmV</name>
    <name evidence="14" type="ORF">FC18_GL000921</name>
</gene>
<dbReference type="InterPro" id="IPR025156">
    <property type="entry name" value="RNase_M5_C"/>
</dbReference>
<dbReference type="SUPFAM" id="SSF110455">
    <property type="entry name" value="Toprim domain"/>
    <property type="match status" value="1"/>
</dbReference>
<evidence type="ECO:0000256" key="2">
    <source>
        <dbReference type="ARBA" id="ARBA00022517"/>
    </source>
</evidence>
<keyword evidence="1 11" id="KW-0963">Cytoplasm</keyword>
<evidence type="ECO:0000256" key="12">
    <source>
        <dbReference type="NCBIfam" id="TIGR00334"/>
    </source>
</evidence>
<dbReference type="GO" id="GO:0046872">
    <property type="term" value="F:metal ion binding"/>
    <property type="evidence" value="ECO:0007669"/>
    <property type="project" value="UniProtKB-KW"/>
</dbReference>
<dbReference type="Pfam" id="PF01751">
    <property type="entry name" value="Toprim"/>
    <property type="match status" value="1"/>
</dbReference>
<keyword evidence="6 11" id="KW-0699">rRNA-binding</keyword>
<keyword evidence="8 11" id="KW-0378">Hydrolase</keyword>
<evidence type="ECO:0000256" key="11">
    <source>
        <dbReference type="HAMAP-Rule" id="MF_01469"/>
    </source>
</evidence>
<comment type="subcellular location">
    <subcellularLocation>
        <location evidence="11">Cytoplasm</location>
    </subcellularLocation>
</comment>
<evidence type="ECO:0000256" key="8">
    <source>
        <dbReference type="ARBA" id="ARBA00022801"/>
    </source>
</evidence>
<keyword evidence="7 11" id="KW-0255">Endonuclease</keyword>
<dbReference type="AlphaFoldDB" id="A0A0R1ZMV3"/>
<evidence type="ECO:0000256" key="1">
    <source>
        <dbReference type="ARBA" id="ARBA00022490"/>
    </source>
</evidence>
<dbReference type="InterPro" id="IPR034141">
    <property type="entry name" value="TOPRIM_RNase_M5-like"/>
</dbReference>
<accession>A0A0R1ZMV3</accession>
<dbReference type="GO" id="GO:0043822">
    <property type="term" value="F:ribonuclease M5 activity"/>
    <property type="evidence" value="ECO:0007669"/>
    <property type="project" value="UniProtKB-UniRule"/>
</dbReference>
<evidence type="ECO:0000259" key="13">
    <source>
        <dbReference type="PROSITE" id="PS50880"/>
    </source>
</evidence>
<reference evidence="14 15" key="1">
    <citation type="journal article" date="2015" name="Genome Announc.">
        <title>Expanding the biotechnology potential of lactobacilli through comparative genomics of 213 strains and associated genera.</title>
        <authorList>
            <person name="Sun Z."/>
            <person name="Harris H.M."/>
            <person name="McCann A."/>
            <person name="Guo C."/>
            <person name="Argimon S."/>
            <person name="Zhang W."/>
            <person name="Yang X."/>
            <person name="Jeffery I.B."/>
            <person name="Cooney J.C."/>
            <person name="Kagawa T.F."/>
            <person name="Liu W."/>
            <person name="Song Y."/>
            <person name="Salvetti E."/>
            <person name="Wrobel A."/>
            <person name="Rasinkangas P."/>
            <person name="Parkhill J."/>
            <person name="Rea M.C."/>
            <person name="O'Sullivan O."/>
            <person name="Ritari J."/>
            <person name="Douillard F.P."/>
            <person name="Paul Ross R."/>
            <person name="Yang R."/>
            <person name="Briner A.E."/>
            <person name="Felis G.E."/>
            <person name="de Vos W.M."/>
            <person name="Barrangou R."/>
            <person name="Klaenhammer T.R."/>
            <person name="Caufield P.W."/>
            <person name="Cui Y."/>
            <person name="Zhang H."/>
            <person name="O'Toole P.W."/>
        </authorList>
    </citation>
    <scope>NUCLEOTIDE SEQUENCE [LARGE SCALE GENOMIC DNA]</scope>
    <source>
        <strain evidence="14 15">DSM 20505</strain>
    </source>
</reference>